<evidence type="ECO:0008006" key="4">
    <source>
        <dbReference type="Google" id="ProtNLM"/>
    </source>
</evidence>
<feature type="compositionally biased region" description="Basic and acidic residues" evidence="1">
    <location>
        <begin position="65"/>
        <end position="75"/>
    </location>
</feature>
<dbReference type="EMBL" id="JAUSRF010000005">
    <property type="protein sequence ID" value="MDP9837009.1"/>
    <property type="molecule type" value="Genomic_DNA"/>
</dbReference>
<accession>A0ABT9PTF0</accession>
<dbReference type="RefSeq" id="WP_306833323.1">
    <property type="nucleotide sequence ID" value="NZ_JAUSRF010000005.1"/>
</dbReference>
<protein>
    <recommendedName>
        <fullName evidence="4">DUF2188 domain-containing protein</fullName>
    </recommendedName>
</protein>
<organism evidence="2 3">
    <name type="scientific">Neorhizobium huautlense</name>
    <dbReference type="NCBI Taxonomy" id="67774"/>
    <lineage>
        <taxon>Bacteria</taxon>
        <taxon>Pseudomonadati</taxon>
        <taxon>Pseudomonadota</taxon>
        <taxon>Alphaproteobacteria</taxon>
        <taxon>Hyphomicrobiales</taxon>
        <taxon>Rhizobiaceae</taxon>
        <taxon>Rhizobium/Agrobacterium group</taxon>
        <taxon>Neorhizobium</taxon>
    </lineage>
</organism>
<dbReference type="Pfam" id="PF09954">
    <property type="entry name" value="DUF2188"/>
    <property type="match status" value="1"/>
</dbReference>
<gene>
    <name evidence="2" type="ORF">J2T09_001761</name>
</gene>
<evidence type="ECO:0000313" key="3">
    <source>
        <dbReference type="Proteomes" id="UP001241472"/>
    </source>
</evidence>
<dbReference type="InterPro" id="IPR018691">
    <property type="entry name" value="DUF2188"/>
</dbReference>
<keyword evidence="3" id="KW-1185">Reference proteome</keyword>
<dbReference type="Proteomes" id="UP001241472">
    <property type="component" value="Unassembled WGS sequence"/>
</dbReference>
<evidence type="ECO:0000313" key="2">
    <source>
        <dbReference type="EMBL" id="MDP9837009.1"/>
    </source>
</evidence>
<name>A0ABT9PTF0_9HYPH</name>
<feature type="region of interest" description="Disordered" evidence="1">
    <location>
        <begin position="62"/>
        <end position="81"/>
    </location>
</feature>
<proteinExistence type="predicted"/>
<sequence>MANVTYHVAEHDGGFAYRVDDVWSEPFPSHEAALAAANDAAQRQQIGGDNVEIQFQLADGRWQTRHVEGGDRPETDVADDG</sequence>
<evidence type="ECO:0000256" key="1">
    <source>
        <dbReference type="SAM" id="MobiDB-lite"/>
    </source>
</evidence>
<reference evidence="2 3" key="1">
    <citation type="submission" date="2023-07" db="EMBL/GenBank/DDBJ databases">
        <title>Sorghum-associated microbial communities from plants grown in Nebraska, USA.</title>
        <authorList>
            <person name="Schachtman D."/>
        </authorList>
    </citation>
    <scope>NUCLEOTIDE SEQUENCE [LARGE SCALE GENOMIC DNA]</scope>
    <source>
        <strain evidence="2 3">DS1307</strain>
    </source>
</reference>
<comment type="caution">
    <text evidence="2">The sequence shown here is derived from an EMBL/GenBank/DDBJ whole genome shotgun (WGS) entry which is preliminary data.</text>
</comment>